<name>A0AAE4MG98_9EURY</name>
<evidence type="ECO:0000313" key="1">
    <source>
        <dbReference type="EMBL" id="MDV0443397.1"/>
    </source>
</evidence>
<gene>
    <name evidence="1" type="ORF">McpCs1_07720</name>
</gene>
<accession>A0AAE4MG98</accession>
<sequence length="446" mass="50420">MIGKHRVKLIMIISMIVIMSIVIPSASAEYFAEQNTMTNENVIQMVPLPTPTLISTQNVLALNDDKKYPIHITDLEEYVSSWNEKMDWNMSHILISETVKKLENSPATLSVLNKDEDGFFISDYETFKIVLSQELGLNPEQTDQFVEKTTQERRIKDELLQQNALESLSLLRINAMPNRVNPVTHSAPYAYGKVYYLYIFTDFDQSPSQYKWTQEKINTVLGDAYVGTHAITYAAPSSARMSNDGGYYWISVSGSNPGPDDPNGYRPGGWMERALSKVGFANLGSDQYIIDDVARSIKAQTNSDSVIVMYFTPDVYPGYAVPLESGVYGERAVVAYWEETPSSGGSIQARDTTYQHEVLHLFGALDEYQSSNSAYLDYSYRAVSPMNRWYRNTNFHTLNEPHDHNSVMCNHRQSSTIGDSTRKFIGWGDHDGNGVIDLFDPFDQNN</sequence>
<reference evidence="1 2" key="1">
    <citation type="submission" date="2023-06" db="EMBL/GenBank/DDBJ databases">
        <title>Genome sequence of Methancorpusculaceae sp. Cs1.</title>
        <authorList>
            <person name="Protasov E."/>
            <person name="Platt K."/>
            <person name="Poehlein A."/>
            <person name="Daniel R."/>
            <person name="Brune A."/>
        </authorList>
    </citation>
    <scope>NUCLEOTIDE SEQUENCE [LARGE SCALE GENOMIC DNA]</scope>
    <source>
        <strain evidence="1 2">Cs1</strain>
    </source>
</reference>
<comment type="caution">
    <text evidence="1">The sequence shown here is derived from an EMBL/GenBank/DDBJ whole genome shotgun (WGS) entry which is preliminary data.</text>
</comment>
<organism evidence="1 2">
    <name type="scientific">Methanorbis rubei</name>
    <dbReference type="NCBI Taxonomy" id="3028300"/>
    <lineage>
        <taxon>Archaea</taxon>
        <taxon>Methanobacteriati</taxon>
        <taxon>Methanobacteriota</taxon>
        <taxon>Stenosarchaea group</taxon>
        <taxon>Methanomicrobia</taxon>
        <taxon>Methanomicrobiales</taxon>
        <taxon>Methanocorpusculaceae</taxon>
        <taxon>Methanorbis</taxon>
    </lineage>
</organism>
<evidence type="ECO:0000313" key="2">
    <source>
        <dbReference type="Proteomes" id="UP001283212"/>
    </source>
</evidence>
<dbReference type="Proteomes" id="UP001283212">
    <property type="component" value="Unassembled WGS sequence"/>
</dbReference>
<keyword evidence="2" id="KW-1185">Reference proteome</keyword>
<dbReference type="RefSeq" id="WP_338095924.1">
    <property type="nucleotide sequence ID" value="NZ_JAWDKB010000003.1"/>
</dbReference>
<dbReference type="AlphaFoldDB" id="A0AAE4MG98"/>
<dbReference type="EMBL" id="JAWDKB010000003">
    <property type="protein sequence ID" value="MDV0443397.1"/>
    <property type="molecule type" value="Genomic_DNA"/>
</dbReference>
<proteinExistence type="predicted"/>
<protein>
    <submittedName>
        <fullName evidence="1">Uncharacterized protein</fullName>
    </submittedName>
</protein>